<reference evidence="1" key="1">
    <citation type="submission" date="2023-02" db="EMBL/GenBank/DDBJ databases">
        <title>Kitasatospora phosalacinea NBRC 14362.</title>
        <authorList>
            <person name="Ichikawa N."/>
            <person name="Sato H."/>
            <person name="Tonouchi N."/>
        </authorList>
    </citation>
    <scope>NUCLEOTIDE SEQUENCE</scope>
    <source>
        <strain evidence="1">NBRC 14362</strain>
    </source>
</reference>
<dbReference type="EMBL" id="BSRX01000046">
    <property type="protein sequence ID" value="GLW58051.1"/>
    <property type="molecule type" value="Genomic_DNA"/>
</dbReference>
<evidence type="ECO:0000313" key="2">
    <source>
        <dbReference type="Proteomes" id="UP001165143"/>
    </source>
</evidence>
<protein>
    <recommendedName>
        <fullName evidence="3">IrrE N-terminal-like domain-containing protein</fullName>
    </recommendedName>
</protein>
<dbReference type="RefSeq" id="WP_051777349.1">
    <property type="nucleotide sequence ID" value="NZ_BSRX01000046.1"/>
</dbReference>
<proteinExistence type="predicted"/>
<name>A0A9W6PNI8_9ACTN</name>
<gene>
    <name evidence="1" type="ORF">Kpho01_60620</name>
</gene>
<comment type="caution">
    <text evidence="1">The sequence shown here is derived from an EMBL/GenBank/DDBJ whole genome shotgun (WGS) entry which is preliminary data.</text>
</comment>
<accession>A0A9W6PNI8</accession>
<sequence length="181" mass="19786">MGGFNDHSAVAESLEIPSPFTIEKLCDSIAEKRGRRIHIHAIEHEGAANSAPCGAWIAMENSDHIFVESATSPLHRDHIILHELCHMLLGHSCLPTEVHAQPPAQDGPRRSVGEVLSVKEWAGFPMNRIVSLLGRTSYTHEDEQAAEGLAGLLARRIHQTAEKADRPVDPLAVHLLSALIE</sequence>
<evidence type="ECO:0000313" key="1">
    <source>
        <dbReference type="EMBL" id="GLW58051.1"/>
    </source>
</evidence>
<dbReference type="AlphaFoldDB" id="A0A9W6PNI8"/>
<dbReference type="Proteomes" id="UP001165143">
    <property type="component" value="Unassembled WGS sequence"/>
</dbReference>
<evidence type="ECO:0008006" key="3">
    <source>
        <dbReference type="Google" id="ProtNLM"/>
    </source>
</evidence>
<organism evidence="1 2">
    <name type="scientific">Kitasatospora phosalacinea</name>
    <dbReference type="NCBI Taxonomy" id="2065"/>
    <lineage>
        <taxon>Bacteria</taxon>
        <taxon>Bacillati</taxon>
        <taxon>Actinomycetota</taxon>
        <taxon>Actinomycetes</taxon>
        <taxon>Kitasatosporales</taxon>
        <taxon>Streptomycetaceae</taxon>
        <taxon>Kitasatospora</taxon>
    </lineage>
</organism>